<dbReference type="EMBL" id="JBJUIK010000004">
    <property type="protein sequence ID" value="KAL3530399.1"/>
    <property type="molecule type" value="Genomic_DNA"/>
</dbReference>
<dbReference type="Proteomes" id="UP001630127">
    <property type="component" value="Unassembled WGS sequence"/>
</dbReference>
<accession>A0ABD3AF67</accession>
<dbReference type="PANTHER" id="PTHR31115">
    <property type="entry name" value="OS05G0107300 PROTEIN"/>
    <property type="match status" value="1"/>
</dbReference>
<feature type="compositionally biased region" description="Polar residues" evidence="1">
    <location>
        <begin position="723"/>
        <end position="735"/>
    </location>
</feature>
<evidence type="ECO:0000313" key="2">
    <source>
        <dbReference type="EMBL" id="KAL3530399.1"/>
    </source>
</evidence>
<dbReference type="PANTHER" id="PTHR31115:SF4">
    <property type="entry name" value="SPECTRIN BETA CHAIN, BRAIN"/>
    <property type="match status" value="1"/>
</dbReference>
<name>A0ABD3AF67_9GENT</name>
<keyword evidence="3" id="KW-1185">Reference proteome</keyword>
<reference evidence="2 3" key="1">
    <citation type="submission" date="2024-11" db="EMBL/GenBank/DDBJ databases">
        <title>A near-complete genome assembly of Cinchona calisaya.</title>
        <authorList>
            <person name="Lian D.C."/>
            <person name="Zhao X.W."/>
            <person name="Wei L."/>
        </authorList>
    </citation>
    <scope>NUCLEOTIDE SEQUENCE [LARGE SCALE GENOMIC DNA]</scope>
    <source>
        <tissue evidence="2">Nenye</tissue>
    </source>
</reference>
<sequence>MSEISKMGQSIEPPEVSSATALGNKLEAVHSLNYQITAREEMIRNTGNMLIVHEEQKASPTVQNDDSRTPGTNSTTQEDSSSSRFTSGIREVLKQSINEYGVSVCSIANNLKRAPSPDLCVHYKANWVTQEPHKLSRTQQANAVSSITCNGESPIQSQGILAFEPGSSSYVDATHCSPFGSSLGNNYSETERKFKIAGSPIGLPGLEGSGIRENKLKEKGGNAVGDSLDADCNAGAFKRESTDDMQGQGMIIPKLTDVNPIKEKIEGLPSTRQTRATRYSFNEDKRCSLPKKKRNYKASALTGHLNDKLSDNTGESDDDHKELLAAAHSVCSANKNAYSGPFWKEMEGIFAPVTSQDLQFLKQQLLDRAEELNQSQSQTFGDACDSAGITMESREVNNLDQRLVKPIAFGRPNSEKMFNVAPTLFQRVLSAVIDEDEGKDLYNQNERRSKPRCMSDDSHFGSCIQKDYNPNNMDRMESQVEDEIDLPSQKHFPVGGLSKTYQGNDQIDSVFLHPSKFNSPPISPFDCQYQMFSLDDKLSLELQSVDLISETMPLLDDGEESIDQEIKGLQEKLYQQGAEVKNNLRTIEKAIQCEQELERRNIEQSAMDQLVEMAYKRMRGRTSKSARIRKISKQAALAFVKRTLSRCKQFEDSGRSCFSQPSLRDILFYKPLSEKDVKRADRNCLTTVSKEVPKKAKNKAKIPVHRTIQRQNAQSDYLDKGSSGMQQTLTPSSELLSGHGFTLNKQKKELLNQTVGSTSSEAAEIRITDPGQVHRRFSGAKQPLSRPSGVLPTYDFTFDKGNIKILGDIANCSLKAKFTSRQVGDVGETGMENRDQKTDVCRNSASGNVHKLKAEPKKKRPLLRIGLQEMAHSAQLLELKSSVPIANANNQQFLSPANDSQDASRDVRSMKTSQLNGLDPPTNDVFNILAGPEDLNSLLDFDDEILLNHDSAGLDVPMDDLSDVFTFK</sequence>
<feature type="region of interest" description="Disordered" evidence="1">
    <location>
        <begin position="57"/>
        <end position="87"/>
    </location>
</feature>
<proteinExistence type="predicted"/>
<feature type="compositionally biased region" description="Polar residues" evidence="1">
    <location>
        <begin position="58"/>
        <end position="86"/>
    </location>
</feature>
<dbReference type="AlphaFoldDB" id="A0ABD3AF67"/>
<organism evidence="2 3">
    <name type="scientific">Cinchona calisaya</name>
    <dbReference type="NCBI Taxonomy" id="153742"/>
    <lineage>
        <taxon>Eukaryota</taxon>
        <taxon>Viridiplantae</taxon>
        <taxon>Streptophyta</taxon>
        <taxon>Embryophyta</taxon>
        <taxon>Tracheophyta</taxon>
        <taxon>Spermatophyta</taxon>
        <taxon>Magnoliopsida</taxon>
        <taxon>eudicotyledons</taxon>
        <taxon>Gunneridae</taxon>
        <taxon>Pentapetalae</taxon>
        <taxon>asterids</taxon>
        <taxon>lamiids</taxon>
        <taxon>Gentianales</taxon>
        <taxon>Rubiaceae</taxon>
        <taxon>Cinchonoideae</taxon>
        <taxon>Cinchoneae</taxon>
        <taxon>Cinchona</taxon>
    </lineage>
</organism>
<feature type="region of interest" description="Disordered" evidence="1">
    <location>
        <begin position="708"/>
        <end position="737"/>
    </location>
</feature>
<evidence type="ECO:0000313" key="3">
    <source>
        <dbReference type="Proteomes" id="UP001630127"/>
    </source>
</evidence>
<evidence type="ECO:0000256" key="1">
    <source>
        <dbReference type="SAM" id="MobiDB-lite"/>
    </source>
</evidence>
<gene>
    <name evidence="2" type="ORF">ACH5RR_009721</name>
</gene>
<protein>
    <submittedName>
        <fullName evidence="2">Uncharacterized protein</fullName>
    </submittedName>
</protein>
<comment type="caution">
    <text evidence="2">The sequence shown here is derived from an EMBL/GenBank/DDBJ whole genome shotgun (WGS) entry which is preliminary data.</text>
</comment>
<feature type="region of interest" description="Disordered" evidence="1">
    <location>
        <begin position="754"/>
        <end position="784"/>
    </location>
</feature>